<feature type="domain" description="PH" evidence="2">
    <location>
        <begin position="324"/>
        <end position="414"/>
    </location>
</feature>
<dbReference type="InterPro" id="IPR011993">
    <property type="entry name" value="PH-like_dom_sf"/>
</dbReference>
<dbReference type="Pfam" id="PF16457">
    <property type="entry name" value="PH_12"/>
    <property type="match status" value="1"/>
</dbReference>
<comment type="caution">
    <text evidence="3">The sequence shown here is derived from an EMBL/GenBank/DDBJ whole genome shotgun (WGS) entry which is preliminary data.</text>
</comment>
<evidence type="ECO:0000259" key="2">
    <source>
        <dbReference type="Pfam" id="PF16457"/>
    </source>
</evidence>
<gene>
    <name evidence="3" type="ORF">NQ314_012568</name>
</gene>
<dbReference type="Gene3D" id="2.30.29.30">
    <property type="entry name" value="Pleckstrin-homology domain (PH domain)/Phosphotyrosine-binding domain (PTB)"/>
    <property type="match status" value="1"/>
</dbReference>
<protein>
    <recommendedName>
        <fullName evidence="2">PH domain-containing protein</fullName>
    </recommendedName>
</protein>
<evidence type="ECO:0000256" key="1">
    <source>
        <dbReference type="SAM" id="MobiDB-lite"/>
    </source>
</evidence>
<evidence type="ECO:0000313" key="3">
    <source>
        <dbReference type="EMBL" id="KAJ8935946.1"/>
    </source>
</evidence>
<organism evidence="3 4">
    <name type="scientific">Rhamnusium bicolor</name>
    <dbReference type="NCBI Taxonomy" id="1586634"/>
    <lineage>
        <taxon>Eukaryota</taxon>
        <taxon>Metazoa</taxon>
        <taxon>Ecdysozoa</taxon>
        <taxon>Arthropoda</taxon>
        <taxon>Hexapoda</taxon>
        <taxon>Insecta</taxon>
        <taxon>Pterygota</taxon>
        <taxon>Neoptera</taxon>
        <taxon>Endopterygota</taxon>
        <taxon>Coleoptera</taxon>
        <taxon>Polyphaga</taxon>
        <taxon>Cucujiformia</taxon>
        <taxon>Chrysomeloidea</taxon>
        <taxon>Cerambycidae</taxon>
        <taxon>Lepturinae</taxon>
        <taxon>Rhagiini</taxon>
        <taxon>Rhamnusium</taxon>
    </lineage>
</organism>
<dbReference type="SUPFAM" id="SSF50729">
    <property type="entry name" value="PH domain-like"/>
    <property type="match status" value="1"/>
</dbReference>
<feature type="compositionally biased region" description="Pro residues" evidence="1">
    <location>
        <begin position="447"/>
        <end position="466"/>
    </location>
</feature>
<evidence type="ECO:0000313" key="4">
    <source>
        <dbReference type="Proteomes" id="UP001162156"/>
    </source>
</evidence>
<sequence length="481" mass="56384">MQEISMSNIAKISVEKHDSKEQFLYDLDKSKSLCEVVRDICKTTGLPESPVYGLKLIQTKENPFINTYISDKTYKDIQHSDCLKIAFSIEYLLNKRILPHINEKEDSFERAISFEDLLKLSVDPVFIEELVKSESHKQLIEVYINNPLKTNEELALLITICHLFQKGNITETSQDILTKTISIIKNPENTTDQIKYALSILHKILIHKDSLFIPWKEKNLNTEHELYVLQTYLLSLYKEALNSEINLNENNLFKKEEFELCEYDVRRLTVLMDFDENDNYSNKFVSMENLVQYNRDERKKKDDELKHLLKNNPCIQELKKVYTKQNEENKTNGSIFVQLSKNERELYIYDITNVKTNEMSLEQKIVISDITHIVIGKNCKHSNLCKHPSQAFSIVINHSENQINFIAKDEKTACNKRRSVYYKKELDDLVDMDIMLQILELQNVPIPKHPPPVPPPPRQTKPPLPPKTEAVLRHMRKREKY</sequence>
<dbReference type="EMBL" id="JANEYF010003495">
    <property type="protein sequence ID" value="KAJ8935946.1"/>
    <property type="molecule type" value="Genomic_DNA"/>
</dbReference>
<feature type="region of interest" description="Disordered" evidence="1">
    <location>
        <begin position="446"/>
        <end position="469"/>
    </location>
</feature>
<name>A0AAV8XBW4_9CUCU</name>
<dbReference type="Proteomes" id="UP001162156">
    <property type="component" value="Unassembled WGS sequence"/>
</dbReference>
<dbReference type="InterPro" id="IPR001849">
    <property type="entry name" value="PH_domain"/>
</dbReference>
<proteinExistence type="predicted"/>
<keyword evidence="4" id="KW-1185">Reference proteome</keyword>
<reference evidence="3" key="1">
    <citation type="journal article" date="2023" name="Insect Mol. Biol.">
        <title>Genome sequencing provides insights into the evolution of gene families encoding plant cell wall-degrading enzymes in longhorned beetles.</title>
        <authorList>
            <person name="Shin N.R."/>
            <person name="Okamura Y."/>
            <person name="Kirsch R."/>
            <person name="Pauchet Y."/>
        </authorList>
    </citation>
    <scope>NUCLEOTIDE SEQUENCE</scope>
    <source>
        <strain evidence="3">RBIC_L_NR</strain>
    </source>
</reference>
<dbReference type="AlphaFoldDB" id="A0AAV8XBW4"/>
<accession>A0AAV8XBW4</accession>